<dbReference type="EMBL" id="JAYMGO010000011">
    <property type="protein sequence ID" value="KAL1265111.1"/>
    <property type="molecule type" value="Genomic_DNA"/>
</dbReference>
<gene>
    <name evidence="1" type="ORF">QQF64_003138</name>
</gene>
<comment type="caution">
    <text evidence="1">The sequence shown here is derived from an EMBL/GenBank/DDBJ whole genome shotgun (WGS) entry which is preliminary data.</text>
</comment>
<organism evidence="1 2">
    <name type="scientific">Cirrhinus molitorella</name>
    <name type="common">mud carp</name>
    <dbReference type="NCBI Taxonomy" id="172907"/>
    <lineage>
        <taxon>Eukaryota</taxon>
        <taxon>Metazoa</taxon>
        <taxon>Chordata</taxon>
        <taxon>Craniata</taxon>
        <taxon>Vertebrata</taxon>
        <taxon>Euteleostomi</taxon>
        <taxon>Actinopterygii</taxon>
        <taxon>Neopterygii</taxon>
        <taxon>Teleostei</taxon>
        <taxon>Ostariophysi</taxon>
        <taxon>Cypriniformes</taxon>
        <taxon>Cyprinidae</taxon>
        <taxon>Labeoninae</taxon>
        <taxon>Labeonini</taxon>
        <taxon>Cirrhinus</taxon>
    </lineage>
</organism>
<reference evidence="1 2" key="1">
    <citation type="submission" date="2023-09" db="EMBL/GenBank/DDBJ databases">
        <authorList>
            <person name="Wang M."/>
        </authorList>
    </citation>
    <scope>NUCLEOTIDE SEQUENCE [LARGE SCALE GENOMIC DNA]</scope>
    <source>
        <strain evidence="1">GT-2023</strain>
        <tissue evidence="1">Liver</tissue>
    </source>
</reference>
<proteinExistence type="predicted"/>
<evidence type="ECO:0000313" key="1">
    <source>
        <dbReference type="EMBL" id="KAL1265111.1"/>
    </source>
</evidence>
<evidence type="ECO:0000313" key="2">
    <source>
        <dbReference type="Proteomes" id="UP001558613"/>
    </source>
</evidence>
<protein>
    <submittedName>
        <fullName evidence="1">Uncharacterized protein</fullName>
    </submittedName>
</protein>
<keyword evidence="2" id="KW-1185">Reference proteome</keyword>
<name>A0ABR3MKG3_9TELE</name>
<accession>A0ABR3MKG3</accession>
<dbReference type="Proteomes" id="UP001558613">
    <property type="component" value="Unassembled WGS sequence"/>
</dbReference>
<sequence length="83" mass="9327">MSRCLYIFLSEALHSGGRLQTESRRSGIVSSVRRSWPLTGMITVTAVFLAFFADPRPSRNAEGRRDCLTDSGNLQTWRTSEAF</sequence>